<keyword evidence="3" id="KW-1185">Reference proteome</keyword>
<keyword evidence="1" id="KW-1133">Transmembrane helix</keyword>
<dbReference type="EMBL" id="REGN01003406">
    <property type="protein sequence ID" value="RNA22760.1"/>
    <property type="molecule type" value="Genomic_DNA"/>
</dbReference>
<evidence type="ECO:0000256" key="1">
    <source>
        <dbReference type="SAM" id="Phobius"/>
    </source>
</evidence>
<dbReference type="Proteomes" id="UP000276133">
    <property type="component" value="Unassembled WGS sequence"/>
</dbReference>
<reference evidence="2 3" key="1">
    <citation type="journal article" date="2018" name="Sci. Rep.">
        <title>Genomic signatures of local adaptation to the degree of environmental predictability in rotifers.</title>
        <authorList>
            <person name="Franch-Gras L."/>
            <person name="Hahn C."/>
            <person name="Garcia-Roger E.M."/>
            <person name="Carmona M.J."/>
            <person name="Serra M."/>
            <person name="Gomez A."/>
        </authorList>
    </citation>
    <scope>NUCLEOTIDE SEQUENCE [LARGE SCALE GENOMIC DNA]</scope>
    <source>
        <strain evidence="2">HYR1</strain>
    </source>
</reference>
<feature type="transmembrane region" description="Helical" evidence="1">
    <location>
        <begin position="34"/>
        <end position="57"/>
    </location>
</feature>
<name>A0A3M7RH03_BRAPC</name>
<keyword evidence="1" id="KW-0472">Membrane</keyword>
<dbReference type="AlphaFoldDB" id="A0A3M7RH03"/>
<keyword evidence="1" id="KW-0812">Transmembrane</keyword>
<organism evidence="2 3">
    <name type="scientific">Brachionus plicatilis</name>
    <name type="common">Marine rotifer</name>
    <name type="synonym">Brachionus muelleri</name>
    <dbReference type="NCBI Taxonomy" id="10195"/>
    <lineage>
        <taxon>Eukaryota</taxon>
        <taxon>Metazoa</taxon>
        <taxon>Spiralia</taxon>
        <taxon>Gnathifera</taxon>
        <taxon>Rotifera</taxon>
        <taxon>Eurotatoria</taxon>
        <taxon>Monogononta</taxon>
        <taxon>Pseudotrocha</taxon>
        <taxon>Ploima</taxon>
        <taxon>Brachionidae</taxon>
        <taxon>Brachionus</taxon>
    </lineage>
</organism>
<evidence type="ECO:0000313" key="3">
    <source>
        <dbReference type="Proteomes" id="UP000276133"/>
    </source>
</evidence>
<proteinExistence type="predicted"/>
<comment type="caution">
    <text evidence="2">The sequence shown here is derived from an EMBL/GenBank/DDBJ whole genome shotgun (WGS) entry which is preliminary data.</text>
</comment>
<gene>
    <name evidence="2" type="ORF">BpHYR1_019685</name>
</gene>
<sequence length="77" mass="9066">MHMFIFQALELSVINSQSLELIAFFRLKGLISANLLSNVTKICLLTFFVINIVFSILKNKTFYMIRRITAFNKRYEK</sequence>
<protein>
    <submittedName>
        <fullName evidence="2">Uncharacterized protein</fullName>
    </submittedName>
</protein>
<evidence type="ECO:0000313" key="2">
    <source>
        <dbReference type="EMBL" id="RNA22760.1"/>
    </source>
</evidence>
<accession>A0A3M7RH03</accession>